<keyword evidence="3" id="KW-1185">Reference proteome</keyword>
<evidence type="ECO:0000313" key="3">
    <source>
        <dbReference type="Proteomes" id="UP000267821"/>
    </source>
</evidence>
<gene>
    <name evidence="2" type="ORF">L211DRAFT_681887</name>
</gene>
<evidence type="ECO:0000313" key="2">
    <source>
        <dbReference type="EMBL" id="RPB26532.1"/>
    </source>
</evidence>
<proteinExistence type="predicted"/>
<accession>A0A3N4LZI1</accession>
<sequence>MPLLCKEIAISQAITSGTMGYLGHQKGFPLRFWCYSRQIRLGGYQTGKFPIRKQPLVGKSSSGQLKSSVPCGHSIRPLVIRCNHRPNYHCHHLFCHLGVVKRVP</sequence>
<feature type="domain" description="PI-PLC Y-box" evidence="1">
    <location>
        <begin position="29"/>
        <end position="81"/>
    </location>
</feature>
<dbReference type="Proteomes" id="UP000267821">
    <property type="component" value="Unassembled WGS sequence"/>
</dbReference>
<dbReference type="GO" id="GO:0004435">
    <property type="term" value="F:phosphatidylinositol-4,5-bisphosphate phospholipase C activity"/>
    <property type="evidence" value="ECO:0007669"/>
    <property type="project" value="InterPro"/>
</dbReference>
<dbReference type="EMBL" id="ML121534">
    <property type="protein sequence ID" value="RPB26532.1"/>
    <property type="molecule type" value="Genomic_DNA"/>
</dbReference>
<reference evidence="2 3" key="1">
    <citation type="journal article" date="2018" name="Nat. Ecol. Evol.">
        <title>Pezizomycetes genomes reveal the molecular basis of ectomycorrhizal truffle lifestyle.</title>
        <authorList>
            <person name="Murat C."/>
            <person name="Payen T."/>
            <person name="Noel B."/>
            <person name="Kuo A."/>
            <person name="Morin E."/>
            <person name="Chen J."/>
            <person name="Kohler A."/>
            <person name="Krizsan K."/>
            <person name="Balestrini R."/>
            <person name="Da Silva C."/>
            <person name="Montanini B."/>
            <person name="Hainaut M."/>
            <person name="Levati E."/>
            <person name="Barry K.W."/>
            <person name="Belfiori B."/>
            <person name="Cichocki N."/>
            <person name="Clum A."/>
            <person name="Dockter R.B."/>
            <person name="Fauchery L."/>
            <person name="Guy J."/>
            <person name="Iotti M."/>
            <person name="Le Tacon F."/>
            <person name="Lindquist E.A."/>
            <person name="Lipzen A."/>
            <person name="Malagnac F."/>
            <person name="Mello A."/>
            <person name="Molinier V."/>
            <person name="Miyauchi S."/>
            <person name="Poulain J."/>
            <person name="Riccioni C."/>
            <person name="Rubini A."/>
            <person name="Sitrit Y."/>
            <person name="Splivallo R."/>
            <person name="Traeger S."/>
            <person name="Wang M."/>
            <person name="Zifcakova L."/>
            <person name="Wipf D."/>
            <person name="Zambonelli A."/>
            <person name="Paolocci F."/>
            <person name="Nowrousian M."/>
            <person name="Ottonello S."/>
            <person name="Baldrian P."/>
            <person name="Spatafora J.W."/>
            <person name="Henrissat B."/>
            <person name="Nagy L.G."/>
            <person name="Aury J.M."/>
            <person name="Wincker P."/>
            <person name="Grigoriev I.V."/>
            <person name="Bonfante P."/>
            <person name="Martin F.M."/>
        </authorList>
    </citation>
    <scope>NUCLEOTIDE SEQUENCE [LARGE SCALE GENOMIC DNA]</scope>
    <source>
        <strain evidence="2 3">ATCC MYA-4762</strain>
    </source>
</reference>
<name>A0A3N4LZI1_9PEZI</name>
<dbReference type="GO" id="GO:0006629">
    <property type="term" value="P:lipid metabolic process"/>
    <property type="evidence" value="ECO:0007669"/>
    <property type="project" value="InterPro"/>
</dbReference>
<dbReference type="PROSITE" id="PS50008">
    <property type="entry name" value="PIPLC_Y_DOMAIN"/>
    <property type="match status" value="1"/>
</dbReference>
<dbReference type="AlphaFoldDB" id="A0A3N4LZI1"/>
<dbReference type="InParanoid" id="A0A3N4LZI1"/>
<evidence type="ECO:0000259" key="1">
    <source>
        <dbReference type="PROSITE" id="PS50008"/>
    </source>
</evidence>
<dbReference type="InterPro" id="IPR001711">
    <property type="entry name" value="PLipase_C_Pinositol-sp_Y"/>
</dbReference>
<dbReference type="GO" id="GO:0035556">
    <property type="term" value="P:intracellular signal transduction"/>
    <property type="evidence" value="ECO:0007669"/>
    <property type="project" value="InterPro"/>
</dbReference>
<organism evidence="2 3">
    <name type="scientific">Terfezia boudieri ATCC MYA-4762</name>
    <dbReference type="NCBI Taxonomy" id="1051890"/>
    <lineage>
        <taxon>Eukaryota</taxon>
        <taxon>Fungi</taxon>
        <taxon>Dikarya</taxon>
        <taxon>Ascomycota</taxon>
        <taxon>Pezizomycotina</taxon>
        <taxon>Pezizomycetes</taxon>
        <taxon>Pezizales</taxon>
        <taxon>Pezizaceae</taxon>
        <taxon>Terfezia</taxon>
    </lineage>
</organism>
<protein>
    <recommendedName>
        <fullName evidence="1">PI-PLC Y-box domain-containing protein</fullName>
    </recommendedName>
</protein>